<name>A0ABN8RHL9_9CNID</name>
<organism evidence="3 4">
    <name type="scientific">Porites evermanni</name>
    <dbReference type="NCBI Taxonomy" id="104178"/>
    <lineage>
        <taxon>Eukaryota</taxon>
        <taxon>Metazoa</taxon>
        <taxon>Cnidaria</taxon>
        <taxon>Anthozoa</taxon>
        <taxon>Hexacorallia</taxon>
        <taxon>Scleractinia</taxon>
        <taxon>Fungiina</taxon>
        <taxon>Poritidae</taxon>
        <taxon>Porites</taxon>
    </lineage>
</organism>
<keyword evidence="4" id="KW-1185">Reference proteome</keyword>
<feature type="region of interest" description="Disordered" evidence="1">
    <location>
        <begin position="1"/>
        <end position="60"/>
    </location>
</feature>
<dbReference type="EMBL" id="CALNXI010001879">
    <property type="protein sequence ID" value="CAH3178894.1"/>
    <property type="molecule type" value="Genomic_DNA"/>
</dbReference>
<dbReference type="Pfam" id="PF25815">
    <property type="entry name" value="CTHRC1_C"/>
    <property type="match status" value="1"/>
</dbReference>
<accession>A0ABN8RHL9</accession>
<dbReference type="Proteomes" id="UP001159427">
    <property type="component" value="Unassembled WGS sequence"/>
</dbReference>
<sequence>QNSNTCLQGAPKRNGINGHNRLPGRDGQDGAKGEKGVTGPPGSRGGKGERGPSGTDTDHWNWKQCAWKSSDSRDIGLIKDCQFTKTNDDTALHVVYQGKVNVGGCNDCCKRWFITFNGAECTGPLPIDVVLWIRNKDEANHRPGFIEGYCNNIHKSKIRVAINIGNCAGYGNSDGNTGWNSVSRLIIEEVPRSQ</sequence>
<evidence type="ECO:0000313" key="3">
    <source>
        <dbReference type="EMBL" id="CAH3178894.1"/>
    </source>
</evidence>
<protein>
    <recommendedName>
        <fullName evidence="2">CTHRC1 C-terminal domain-containing protein</fullName>
    </recommendedName>
</protein>
<feature type="compositionally biased region" description="Basic and acidic residues" evidence="1">
    <location>
        <begin position="46"/>
        <end position="60"/>
    </location>
</feature>
<gene>
    <name evidence="3" type="ORF">PEVE_00012007</name>
</gene>
<proteinExistence type="predicted"/>
<feature type="non-terminal residue" evidence="3">
    <location>
        <position position="1"/>
    </location>
</feature>
<comment type="caution">
    <text evidence="3">The sequence shown here is derived from an EMBL/GenBank/DDBJ whole genome shotgun (WGS) entry which is preliminary data.</text>
</comment>
<evidence type="ECO:0000313" key="4">
    <source>
        <dbReference type="Proteomes" id="UP001159427"/>
    </source>
</evidence>
<feature type="compositionally biased region" description="Basic and acidic residues" evidence="1">
    <location>
        <begin position="23"/>
        <end position="35"/>
    </location>
</feature>
<evidence type="ECO:0000256" key="1">
    <source>
        <dbReference type="SAM" id="MobiDB-lite"/>
    </source>
</evidence>
<reference evidence="3 4" key="1">
    <citation type="submission" date="2022-05" db="EMBL/GenBank/DDBJ databases">
        <authorList>
            <consortium name="Genoscope - CEA"/>
            <person name="William W."/>
        </authorList>
    </citation>
    <scope>NUCLEOTIDE SEQUENCE [LARGE SCALE GENOMIC DNA]</scope>
</reference>
<evidence type="ECO:0000259" key="2">
    <source>
        <dbReference type="Pfam" id="PF25815"/>
    </source>
</evidence>
<feature type="domain" description="CTHRC1 C-terminal" evidence="2">
    <location>
        <begin position="61"/>
        <end position="187"/>
    </location>
</feature>
<dbReference type="InterPro" id="IPR057873">
    <property type="entry name" value="CTHRC1_C"/>
</dbReference>